<dbReference type="Proteomes" id="UP001487740">
    <property type="component" value="Unassembled WGS sequence"/>
</dbReference>
<accession>A0AAW0TAV6</accession>
<dbReference type="EMBL" id="JARAKH010000035">
    <property type="protein sequence ID" value="KAK8384506.1"/>
    <property type="molecule type" value="Genomic_DNA"/>
</dbReference>
<sequence length="197" mass="21833">MPLRRYPPEVFSSALRNATSATMAVSIPLTVSFDTLGVTSDFNRFGLIGLFRRRRRRRRRAAAGMGVGNDIVESGGERPAMYAALEEIVGRVGLPGQACLLRTVCEVFQGPQPNHGFFGEVLHLLLSPSRAPSEQLGHLEAYLQAEKVGRTTGDCSAYHTACPKSIYMDADRPDREYDEDYENDLEEETCSLPGTRY</sequence>
<evidence type="ECO:0000313" key="1">
    <source>
        <dbReference type="EMBL" id="KAK8384506.1"/>
    </source>
</evidence>
<dbReference type="SMART" id="SM00718">
    <property type="entry name" value="DM4_12"/>
    <property type="match status" value="1"/>
</dbReference>
<dbReference type="AlphaFoldDB" id="A0AAW0TAV6"/>
<name>A0AAW0TAV6_SCYPA</name>
<comment type="caution">
    <text evidence="1">The sequence shown here is derived from an EMBL/GenBank/DDBJ whole genome shotgun (WGS) entry which is preliminary data.</text>
</comment>
<dbReference type="Pfam" id="PF07841">
    <property type="entry name" value="DM4_12"/>
    <property type="match status" value="1"/>
</dbReference>
<keyword evidence="2" id="KW-1185">Reference proteome</keyword>
<dbReference type="InterPro" id="IPR006631">
    <property type="entry name" value="DM4_12"/>
</dbReference>
<dbReference type="PANTHER" id="PTHR21398:SF6">
    <property type="entry name" value="AGAP007094-PA"/>
    <property type="match status" value="1"/>
</dbReference>
<gene>
    <name evidence="1" type="ORF">O3P69_009359</name>
</gene>
<evidence type="ECO:0000313" key="2">
    <source>
        <dbReference type="Proteomes" id="UP001487740"/>
    </source>
</evidence>
<organism evidence="1 2">
    <name type="scientific">Scylla paramamosain</name>
    <name type="common">Mud crab</name>
    <dbReference type="NCBI Taxonomy" id="85552"/>
    <lineage>
        <taxon>Eukaryota</taxon>
        <taxon>Metazoa</taxon>
        <taxon>Ecdysozoa</taxon>
        <taxon>Arthropoda</taxon>
        <taxon>Crustacea</taxon>
        <taxon>Multicrustacea</taxon>
        <taxon>Malacostraca</taxon>
        <taxon>Eumalacostraca</taxon>
        <taxon>Eucarida</taxon>
        <taxon>Decapoda</taxon>
        <taxon>Pleocyemata</taxon>
        <taxon>Brachyura</taxon>
        <taxon>Eubrachyura</taxon>
        <taxon>Portunoidea</taxon>
        <taxon>Portunidae</taxon>
        <taxon>Portuninae</taxon>
        <taxon>Scylla</taxon>
    </lineage>
</organism>
<protein>
    <submittedName>
        <fullName evidence="1">Uncharacterized protein</fullName>
    </submittedName>
</protein>
<reference evidence="1 2" key="1">
    <citation type="submission" date="2023-03" db="EMBL/GenBank/DDBJ databases">
        <title>High-quality genome of Scylla paramamosain provides insights in environmental adaptation.</title>
        <authorList>
            <person name="Zhang L."/>
        </authorList>
    </citation>
    <scope>NUCLEOTIDE SEQUENCE [LARGE SCALE GENOMIC DNA]</scope>
    <source>
        <strain evidence="1">LZ_2023a</strain>
        <tissue evidence="1">Muscle</tissue>
    </source>
</reference>
<proteinExistence type="predicted"/>
<dbReference type="PANTHER" id="PTHR21398">
    <property type="entry name" value="AGAP007094-PA"/>
    <property type="match status" value="1"/>
</dbReference>